<keyword evidence="6 8" id="KW-0472">Membrane</keyword>
<dbReference type="STRING" id="42155.A0A0R3Q3M5"/>
<gene>
    <name evidence="9" type="ORF">BTMF_LOCUS257</name>
</gene>
<dbReference type="InterPro" id="IPR037272">
    <property type="entry name" value="SNS_sf"/>
</dbReference>
<evidence type="ECO:0000256" key="8">
    <source>
        <dbReference type="SAM" id="Phobius"/>
    </source>
</evidence>
<dbReference type="PANTHER" id="PTHR11616:SF295">
    <property type="entry name" value="SODIUM: NEUROTRANSMITTER SYMPORTER FAMILY"/>
    <property type="match status" value="1"/>
</dbReference>
<dbReference type="GO" id="GO:0046872">
    <property type="term" value="F:metal ion binding"/>
    <property type="evidence" value="ECO:0007669"/>
    <property type="project" value="UniProtKB-KW"/>
</dbReference>
<feature type="transmembrane region" description="Helical" evidence="8">
    <location>
        <begin position="118"/>
        <end position="137"/>
    </location>
</feature>
<name>A0A0R3Q3M5_9BILA</name>
<evidence type="ECO:0000256" key="3">
    <source>
        <dbReference type="ARBA" id="ARBA00022692"/>
    </source>
</evidence>
<dbReference type="AlphaFoldDB" id="A0A0R3Q3M5"/>
<feature type="transmembrane region" description="Helical" evidence="8">
    <location>
        <begin position="7"/>
        <end position="29"/>
    </location>
</feature>
<feature type="binding site" evidence="7">
    <location>
        <position position="79"/>
    </location>
    <ligand>
        <name>Na(+)</name>
        <dbReference type="ChEBI" id="CHEBI:29101"/>
        <label>1</label>
    </ligand>
</feature>
<reference evidence="11" key="1">
    <citation type="submission" date="2017-02" db="UniProtKB">
        <authorList>
            <consortium name="WormBaseParasite"/>
        </authorList>
    </citation>
    <scope>IDENTIFICATION</scope>
</reference>
<dbReference type="GO" id="GO:0089718">
    <property type="term" value="P:amino acid import across plasma membrane"/>
    <property type="evidence" value="ECO:0007669"/>
    <property type="project" value="TreeGrafter"/>
</dbReference>
<dbReference type="PROSITE" id="PS50267">
    <property type="entry name" value="NA_NEUROTRAN_SYMP_3"/>
    <property type="match status" value="1"/>
</dbReference>
<evidence type="ECO:0000256" key="1">
    <source>
        <dbReference type="ARBA" id="ARBA00004141"/>
    </source>
</evidence>
<dbReference type="GO" id="GO:0005886">
    <property type="term" value="C:plasma membrane"/>
    <property type="evidence" value="ECO:0007669"/>
    <property type="project" value="TreeGrafter"/>
</dbReference>
<dbReference type="SUPFAM" id="SSF161070">
    <property type="entry name" value="SNF-like"/>
    <property type="match status" value="1"/>
</dbReference>
<keyword evidence="4" id="KW-0769">Symport</keyword>
<keyword evidence="7" id="KW-0915">Sodium</keyword>
<accession>A0A0R3Q3M5</accession>
<evidence type="ECO:0000256" key="2">
    <source>
        <dbReference type="ARBA" id="ARBA00022448"/>
    </source>
</evidence>
<feature type="transmembrane region" description="Helical" evidence="8">
    <location>
        <begin position="149"/>
        <end position="172"/>
    </location>
</feature>
<keyword evidence="10" id="KW-1185">Reference proteome</keyword>
<comment type="subcellular location">
    <subcellularLocation>
        <location evidence="1">Membrane</location>
        <topology evidence="1">Multi-pass membrane protein</topology>
    </subcellularLocation>
</comment>
<dbReference type="GO" id="GO:0015179">
    <property type="term" value="F:L-amino acid transmembrane transporter activity"/>
    <property type="evidence" value="ECO:0007669"/>
    <property type="project" value="TreeGrafter"/>
</dbReference>
<evidence type="ECO:0000313" key="10">
    <source>
        <dbReference type="Proteomes" id="UP000280834"/>
    </source>
</evidence>
<evidence type="ECO:0000256" key="6">
    <source>
        <dbReference type="ARBA" id="ARBA00023136"/>
    </source>
</evidence>
<evidence type="ECO:0000313" key="9">
    <source>
        <dbReference type="EMBL" id="VDO07153.1"/>
    </source>
</evidence>
<dbReference type="WBParaSite" id="BTMF_0000089301-mRNA-1">
    <property type="protein sequence ID" value="BTMF_0000089301-mRNA-1"/>
    <property type="gene ID" value="BTMF_0000089301"/>
</dbReference>
<dbReference type="Pfam" id="PF00209">
    <property type="entry name" value="SNF"/>
    <property type="match status" value="1"/>
</dbReference>
<reference evidence="9 10" key="2">
    <citation type="submission" date="2018-11" db="EMBL/GenBank/DDBJ databases">
        <authorList>
            <consortium name="Pathogen Informatics"/>
        </authorList>
    </citation>
    <scope>NUCLEOTIDE SEQUENCE [LARGE SCALE GENOMIC DNA]</scope>
</reference>
<sequence length="343" mass="39472">MNISSDAWIILFGHIVLTLIQVLTILGFIGHLCVRLGLQPIELLDRGEAQMWHILAYMSYVPDTRTWTAILLFMCIFVLLNIFASFYYYYFLYLLTLNILATFEDAFGENSSRCFPRFVLDLFICCIAFAASFYFATQGGRYAYELVDGYLRYVTLWIILFFEMLAVGWFYYQDTGTIVMSNQVFIIGAHRLGKDLHGMLRQACCWCLGHFILYFIYLLPAVPVVIATLNLIDYDYSTYSSGIHEWKYSELLGWAIALVPLLPIPLFMQFKICRTCIKGPGVTRWQKLKNAISSPLSYEVIKPPSSSAMQRYSSDTPGYILLPQAPLAEPEIFNEVMRIENQI</sequence>
<feature type="transmembrane region" description="Helical" evidence="8">
    <location>
        <begin position="67"/>
        <end position="90"/>
    </location>
</feature>
<feature type="transmembrane region" description="Helical" evidence="8">
    <location>
        <begin position="251"/>
        <end position="268"/>
    </location>
</feature>
<protein>
    <submittedName>
        <fullName evidence="11">Transmembrane protein</fullName>
    </submittedName>
</protein>
<dbReference type="GO" id="GO:0005283">
    <property type="term" value="F:amino acid:sodium symporter activity"/>
    <property type="evidence" value="ECO:0007669"/>
    <property type="project" value="TreeGrafter"/>
</dbReference>
<keyword evidence="5 8" id="KW-1133">Transmembrane helix</keyword>
<dbReference type="Proteomes" id="UP000280834">
    <property type="component" value="Unassembled WGS sequence"/>
</dbReference>
<evidence type="ECO:0000256" key="5">
    <source>
        <dbReference type="ARBA" id="ARBA00022989"/>
    </source>
</evidence>
<evidence type="ECO:0000256" key="4">
    <source>
        <dbReference type="ARBA" id="ARBA00022847"/>
    </source>
</evidence>
<organism evidence="11">
    <name type="scientific">Brugia timori</name>
    <dbReference type="NCBI Taxonomy" id="42155"/>
    <lineage>
        <taxon>Eukaryota</taxon>
        <taxon>Metazoa</taxon>
        <taxon>Ecdysozoa</taxon>
        <taxon>Nematoda</taxon>
        <taxon>Chromadorea</taxon>
        <taxon>Rhabditida</taxon>
        <taxon>Spirurina</taxon>
        <taxon>Spiruromorpha</taxon>
        <taxon>Filarioidea</taxon>
        <taxon>Onchocercidae</taxon>
        <taxon>Brugia</taxon>
    </lineage>
</organism>
<keyword evidence="2" id="KW-0813">Transport</keyword>
<keyword evidence="3 8" id="KW-0812">Transmembrane</keyword>
<dbReference type="EMBL" id="UZAG01000109">
    <property type="protein sequence ID" value="VDO07153.1"/>
    <property type="molecule type" value="Genomic_DNA"/>
</dbReference>
<evidence type="ECO:0000256" key="7">
    <source>
        <dbReference type="PIRSR" id="PIRSR600175-1"/>
    </source>
</evidence>
<dbReference type="InterPro" id="IPR000175">
    <property type="entry name" value="Na/ntran_symport"/>
</dbReference>
<keyword evidence="7" id="KW-0479">Metal-binding</keyword>
<proteinExistence type="predicted"/>
<feature type="transmembrane region" description="Helical" evidence="8">
    <location>
        <begin position="211"/>
        <end position="231"/>
    </location>
</feature>
<evidence type="ECO:0000313" key="11">
    <source>
        <dbReference type="WBParaSite" id="BTMF_0000089301-mRNA-1"/>
    </source>
</evidence>
<dbReference type="PANTHER" id="PTHR11616">
    <property type="entry name" value="SODIUM/CHLORIDE DEPENDENT TRANSPORTER"/>
    <property type="match status" value="1"/>
</dbReference>